<keyword evidence="2" id="KW-0812">Transmembrane</keyword>
<keyword evidence="4" id="KW-1185">Reference proteome</keyword>
<feature type="transmembrane region" description="Helical" evidence="2">
    <location>
        <begin position="57"/>
        <end position="78"/>
    </location>
</feature>
<reference evidence="3 4" key="1">
    <citation type="submission" date="2019-10" db="EMBL/GenBank/DDBJ databases">
        <title>A novel species.</title>
        <authorList>
            <person name="Gao J."/>
        </authorList>
    </citation>
    <scope>NUCLEOTIDE SEQUENCE [LARGE SCALE GENOMIC DNA]</scope>
    <source>
        <strain evidence="3 4">QMT-28</strain>
    </source>
</reference>
<evidence type="ECO:0000256" key="1">
    <source>
        <dbReference type="SAM" id="MobiDB-lite"/>
    </source>
</evidence>
<evidence type="ECO:0000313" key="3">
    <source>
        <dbReference type="EMBL" id="QFZ75859.1"/>
    </source>
</evidence>
<name>A0A5Q0LHB1_9ACTN</name>
<keyword evidence="2" id="KW-1133">Transmembrane helix</keyword>
<gene>
    <name evidence="3" type="ORF">GFH48_23680</name>
</gene>
<dbReference type="KEGG" id="sfy:GFH48_23680"/>
<sequence>MSGEFEAHGAVTGENSTSEGSAEPPKAPSTEDGSSWRRLAGQIAGAAVFLAVAADRLGLHFFLLLARFAVHAYSWLGLGK</sequence>
<organism evidence="3 4">
    <name type="scientific">Streptomyces fagopyri</name>
    <dbReference type="NCBI Taxonomy" id="2662397"/>
    <lineage>
        <taxon>Bacteria</taxon>
        <taxon>Bacillati</taxon>
        <taxon>Actinomycetota</taxon>
        <taxon>Actinomycetes</taxon>
        <taxon>Kitasatosporales</taxon>
        <taxon>Streptomycetaceae</taxon>
        <taxon>Streptomyces</taxon>
    </lineage>
</organism>
<keyword evidence="2" id="KW-0472">Membrane</keyword>
<dbReference type="Proteomes" id="UP000326179">
    <property type="component" value="Chromosome"/>
</dbReference>
<evidence type="ECO:0000256" key="2">
    <source>
        <dbReference type="SAM" id="Phobius"/>
    </source>
</evidence>
<accession>A0A5Q0LHB1</accession>
<dbReference type="EMBL" id="CP045643">
    <property type="protein sequence ID" value="QFZ75859.1"/>
    <property type="molecule type" value="Genomic_DNA"/>
</dbReference>
<protein>
    <submittedName>
        <fullName evidence="3">Uncharacterized protein</fullName>
    </submittedName>
</protein>
<dbReference type="RefSeq" id="WP_153290111.1">
    <property type="nucleotide sequence ID" value="NZ_CP045643.1"/>
</dbReference>
<dbReference type="AlphaFoldDB" id="A0A5Q0LHB1"/>
<evidence type="ECO:0000313" key="4">
    <source>
        <dbReference type="Proteomes" id="UP000326179"/>
    </source>
</evidence>
<proteinExistence type="predicted"/>
<feature type="region of interest" description="Disordered" evidence="1">
    <location>
        <begin position="1"/>
        <end position="34"/>
    </location>
</feature>